<accession>A0ABU3L135</accession>
<evidence type="ECO:0000256" key="1">
    <source>
        <dbReference type="ARBA" id="ARBA00008791"/>
    </source>
</evidence>
<comment type="caution">
    <text evidence="3">The sequence shown here is derived from an EMBL/GenBank/DDBJ whole genome shotgun (WGS) entry which is preliminary data.</text>
</comment>
<dbReference type="SUPFAM" id="SSF52402">
    <property type="entry name" value="Adenine nucleotide alpha hydrolases-like"/>
    <property type="match status" value="2"/>
</dbReference>
<comment type="similarity">
    <text evidence="1">Belongs to the universal stress protein A family.</text>
</comment>
<dbReference type="CDD" id="cd00293">
    <property type="entry name" value="USP-like"/>
    <property type="match status" value="1"/>
</dbReference>
<dbReference type="EMBL" id="JAVTTP010000001">
    <property type="protein sequence ID" value="MDT7827411.1"/>
    <property type="molecule type" value="Genomic_DNA"/>
</dbReference>
<dbReference type="RefSeq" id="WP_314012316.1">
    <property type="nucleotide sequence ID" value="NZ_JAVTTP010000001.1"/>
</dbReference>
<dbReference type="PANTHER" id="PTHR46268">
    <property type="entry name" value="STRESS RESPONSE PROTEIN NHAX"/>
    <property type="match status" value="1"/>
</dbReference>
<reference evidence="3 4" key="1">
    <citation type="submission" date="2023-09" db="EMBL/GenBank/DDBJ databases">
        <title>Novel taxa isolated from Blanes Bay.</title>
        <authorList>
            <person name="Rey-Velasco X."/>
            <person name="Lucena T."/>
        </authorList>
    </citation>
    <scope>NUCLEOTIDE SEQUENCE [LARGE SCALE GENOMIC DNA]</scope>
    <source>
        <strain evidence="3 4">S334</strain>
    </source>
</reference>
<dbReference type="InterPro" id="IPR006015">
    <property type="entry name" value="Universal_stress_UspA"/>
</dbReference>
<dbReference type="Pfam" id="PF00582">
    <property type="entry name" value="Usp"/>
    <property type="match status" value="1"/>
</dbReference>
<protein>
    <submittedName>
        <fullName evidence="3">Universal stress protein</fullName>
    </submittedName>
</protein>
<evidence type="ECO:0000313" key="3">
    <source>
        <dbReference type="EMBL" id="MDT7827411.1"/>
    </source>
</evidence>
<keyword evidence="4" id="KW-1185">Reference proteome</keyword>
<feature type="domain" description="UspA" evidence="2">
    <location>
        <begin position="6"/>
        <end position="125"/>
    </location>
</feature>
<dbReference type="PRINTS" id="PR01438">
    <property type="entry name" value="UNVRSLSTRESS"/>
</dbReference>
<gene>
    <name evidence="3" type="ORF">RQM65_01880</name>
</gene>
<proteinExistence type="inferred from homology"/>
<dbReference type="Proteomes" id="UP001250656">
    <property type="component" value="Unassembled WGS sequence"/>
</dbReference>
<evidence type="ECO:0000259" key="2">
    <source>
        <dbReference type="Pfam" id="PF00582"/>
    </source>
</evidence>
<sequence length="259" mass="28951">MEKISTLLVPYDFSESAERALDYAVAFVGRNDDMTIILARISGHRELDLPPEDYQDVVEKYRSELKNELEWITREGGLTEALLDIQGNKQIDLIVMGTGGSKDKATGTNTSKLALEADCPVMVVPQGYSGFRVKRIALVLGKKEIDDAQVLGTLLDVARRFNAVVHVLTIKNTPGIYGYSEADRKNESTIRYYLEHFFTQHSFIENTDIVAGIMDYAQNNLIDMIGILPRNHAQRSAPSEGELTKELSLRSKIPILAMD</sequence>
<dbReference type="Gene3D" id="3.40.50.12370">
    <property type="match status" value="1"/>
</dbReference>
<name>A0ABU3L135_9FLAO</name>
<evidence type="ECO:0000313" key="4">
    <source>
        <dbReference type="Proteomes" id="UP001250656"/>
    </source>
</evidence>
<dbReference type="PANTHER" id="PTHR46268:SF6">
    <property type="entry name" value="UNIVERSAL STRESS PROTEIN UP12"/>
    <property type="match status" value="1"/>
</dbReference>
<dbReference type="InterPro" id="IPR006016">
    <property type="entry name" value="UspA"/>
</dbReference>
<organism evidence="3 4">
    <name type="scientific">Pricia mediterranea</name>
    <dbReference type="NCBI Taxonomy" id="3076079"/>
    <lineage>
        <taxon>Bacteria</taxon>
        <taxon>Pseudomonadati</taxon>
        <taxon>Bacteroidota</taxon>
        <taxon>Flavobacteriia</taxon>
        <taxon>Flavobacteriales</taxon>
        <taxon>Flavobacteriaceae</taxon>
        <taxon>Pricia</taxon>
    </lineage>
</organism>